<dbReference type="PRINTS" id="PR00412">
    <property type="entry name" value="EPOXHYDRLASE"/>
</dbReference>
<keyword evidence="1 4" id="KW-0378">Hydrolase</keyword>
<comment type="caution">
    <text evidence="4">The sequence shown here is derived from an EMBL/GenBank/DDBJ whole genome shotgun (WGS) entry which is preliminary data.</text>
</comment>
<keyword evidence="5" id="KW-1185">Reference proteome</keyword>
<gene>
    <name evidence="4" type="ORF">B0J13DRAFT_625719</name>
</gene>
<dbReference type="Pfam" id="PF00561">
    <property type="entry name" value="Abhydrolase_1"/>
    <property type="match status" value="1"/>
</dbReference>
<dbReference type="PANTHER" id="PTHR43329">
    <property type="entry name" value="EPOXIDE HYDROLASE"/>
    <property type="match status" value="1"/>
</dbReference>
<dbReference type="InterPro" id="IPR000639">
    <property type="entry name" value="Epox_hydrolase-like"/>
</dbReference>
<dbReference type="GO" id="GO:0016787">
    <property type="term" value="F:hydrolase activity"/>
    <property type="evidence" value="ECO:0007669"/>
    <property type="project" value="UniProtKB-KW"/>
</dbReference>
<dbReference type="OrthoDB" id="408373at2759"/>
<evidence type="ECO:0000259" key="3">
    <source>
        <dbReference type="Pfam" id="PF00561"/>
    </source>
</evidence>
<dbReference type="Proteomes" id="UP000717696">
    <property type="component" value="Unassembled WGS sequence"/>
</dbReference>
<evidence type="ECO:0000256" key="1">
    <source>
        <dbReference type="ARBA" id="ARBA00022801"/>
    </source>
</evidence>
<sequence>MEGFQRKTLITQRSLKYTYFVSHPGTPTKQHPALFFVHGFPDSAHLWSGVIASLCNLPNKIIVPDCLGYGGTDKPEDTTSYAYKDQADDLVDILNNENAKFTVIIGHDWGSALAQRTYLYWRNLFVGVVLLNTGYMVPSGQPFDLAAVNELTQKTLGYPQFSYWDLFIAPDAAEIIDTNLERMWQVLHGDVEDWMQKMFCVPNAMRNFLLSDKEVPLKNYAHQMGWKDQFMQQFKASGFASALQMYKATALNIQTMSDSTIPKDSLAIEVPLLFVICTKDAVCVPEMMAPAKSQGLVPHLREVFIESAHWSPMEKPEEIAAHIRDFVIEIAPPS</sequence>
<evidence type="ECO:0000313" key="4">
    <source>
        <dbReference type="EMBL" id="KAH7134500.1"/>
    </source>
</evidence>
<comment type="similarity">
    <text evidence="2">Belongs to the AB hydrolase superfamily. Epoxide hydrolase family.</text>
</comment>
<evidence type="ECO:0000256" key="2">
    <source>
        <dbReference type="ARBA" id="ARBA00038334"/>
    </source>
</evidence>
<accession>A0A9P9EAS8</accession>
<protein>
    <submittedName>
        <fullName evidence="4">Epoxide hydrolase</fullName>
    </submittedName>
</protein>
<dbReference type="SUPFAM" id="SSF53474">
    <property type="entry name" value="alpha/beta-Hydrolases"/>
    <property type="match status" value="1"/>
</dbReference>
<proteinExistence type="inferred from homology"/>
<organism evidence="4 5">
    <name type="scientific">Dactylonectria estremocensis</name>
    <dbReference type="NCBI Taxonomy" id="1079267"/>
    <lineage>
        <taxon>Eukaryota</taxon>
        <taxon>Fungi</taxon>
        <taxon>Dikarya</taxon>
        <taxon>Ascomycota</taxon>
        <taxon>Pezizomycotina</taxon>
        <taxon>Sordariomycetes</taxon>
        <taxon>Hypocreomycetidae</taxon>
        <taxon>Hypocreales</taxon>
        <taxon>Nectriaceae</taxon>
        <taxon>Dactylonectria</taxon>
    </lineage>
</organism>
<evidence type="ECO:0000313" key="5">
    <source>
        <dbReference type="Proteomes" id="UP000717696"/>
    </source>
</evidence>
<name>A0A9P9EAS8_9HYPO</name>
<dbReference type="EMBL" id="JAGMUU010000017">
    <property type="protein sequence ID" value="KAH7134500.1"/>
    <property type="molecule type" value="Genomic_DNA"/>
</dbReference>
<feature type="domain" description="AB hydrolase-1" evidence="3">
    <location>
        <begin position="32"/>
        <end position="316"/>
    </location>
</feature>
<dbReference type="InterPro" id="IPR000073">
    <property type="entry name" value="AB_hydrolase_1"/>
</dbReference>
<dbReference type="Gene3D" id="3.40.50.1820">
    <property type="entry name" value="alpha/beta hydrolase"/>
    <property type="match status" value="1"/>
</dbReference>
<dbReference type="InterPro" id="IPR029058">
    <property type="entry name" value="AB_hydrolase_fold"/>
</dbReference>
<dbReference type="AlphaFoldDB" id="A0A9P9EAS8"/>
<reference evidence="4" key="1">
    <citation type="journal article" date="2021" name="Nat. Commun.">
        <title>Genetic determinants of endophytism in the Arabidopsis root mycobiome.</title>
        <authorList>
            <person name="Mesny F."/>
            <person name="Miyauchi S."/>
            <person name="Thiergart T."/>
            <person name="Pickel B."/>
            <person name="Atanasova L."/>
            <person name="Karlsson M."/>
            <person name="Huettel B."/>
            <person name="Barry K.W."/>
            <person name="Haridas S."/>
            <person name="Chen C."/>
            <person name="Bauer D."/>
            <person name="Andreopoulos W."/>
            <person name="Pangilinan J."/>
            <person name="LaButti K."/>
            <person name="Riley R."/>
            <person name="Lipzen A."/>
            <person name="Clum A."/>
            <person name="Drula E."/>
            <person name="Henrissat B."/>
            <person name="Kohler A."/>
            <person name="Grigoriev I.V."/>
            <person name="Martin F.M."/>
            <person name="Hacquard S."/>
        </authorList>
    </citation>
    <scope>NUCLEOTIDE SEQUENCE</scope>
    <source>
        <strain evidence="4">MPI-CAGE-AT-0021</strain>
    </source>
</reference>